<sequence length="69" mass="8026">MTLSAVFGSEQLEFNLAFANSNERQRFRIISGEKLCGLEQFHKRKAVLRHHVEDKIIASKILRRPSEML</sequence>
<organism evidence="1 2">
    <name type="scientific">Tribolium castaneum</name>
    <name type="common">Red flour beetle</name>
    <dbReference type="NCBI Taxonomy" id="7070"/>
    <lineage>
        <taxon>Eukaryota</taxon>
        <taxon>Metazoa</taxon>
        <taxon>Ecdysozoa</taxon>
        <taxon>Arthropoda</taxon>
        <taxon>Hexapoda</taxon>
        <taxon>Insecta</taxon>
        <taxon>Pterygota</taxon>
        <taxon>Neoptera</taxon>
        <taxon>Endopterygota</taxon>
        <taxon>Coleoptera</taxon>
        <taxon>Polyphaga</taxon>
        <taxon>Cucujiformia</taxon>
        <taxon>Tenebrionidae</taxon>
        <taxon>Tenebrionidae incertae sedis</taxon>
        <taxon>Tribolium</taxon>
    </lineage>
</organism>
<dbReference type="EMBL" id="KQ971321">
    <property type="protein sequence ID" value="KYB28681.1"/>
    <property type="molecule type" value="Genomic_DNA"/>
</dbReference>
<reference evidence="1 2" key="1">
    <citation type="journal article" date="2008" name="Nature">
        <title>The genome of the model beetle and pest Tribolium castaneum.</title>
        <authorList>
            <consortium name="Tribolium Genome Sequencing Consortium"/>
            <person name="Richards S."/>
            <person name="Gibbs R.A."/>
            <person name="Weinstock G.M."/>
            <person name="Brown S.J."/>
            <person name="Denell R."/>
            <person name="Beeman R.W."/>
            <person name="Gibbs R."/>
            <person name="Beeman R.W."/>
            <person name="Brown S.J."/>
            <person name="Bucher G."/>
            <person name="Friedrich M."/>
            <person name="Grimmelikhuijzen C.J."/>
            <person name="Klingler M."/>
            <person name="Lorenzen M."/>
            <person name="Richards S."/>
            <person name="Roth S."/>
            <person name="Schroder R."/>
            <person name="Tautz D."/>
            <person name="Zdobnov E.M."/>
            <person name="Muzny D."/>
            <person name="Gibbs R.A."/>
            <person name="Weinstock G.M."/>
            <person name="Attaway T."/>
            <person name="Bell S."/>
            <person name="Buhay C.J."/>
            <person name="Chandrabose M.N."/>
            <person name="Chavez D."/>
            <person name="Clerk-Blankenburg K.P."/>
            <person name="Cree A."/>
            <person name="Dao M."/>
            <person name="Davis C."/>
            <person name="Chacko J."/>
            <person name="Dinh H."/>
            <person name="Dugan-Rocha S."/>
            <person name="Fowler G."/>
            <person name="Garner T.T."/>
            <person name="Garnes J."/>
            <person name="Gnirke A."/>
            <person name="Hawes A."/>
            <person name="Hernandez J."/>
            <person name="Hines S."/>
            <person name="Holder M."/>
            <person name="Hume J."/>
            <person name="Jhangiani S.N."/>
            <person name="Joshi V."/>
            <person name="Khan Z.M."/>
            <person name="Jackson L."/>
            <person name="Kovar C."/>
            <person name="Kowis A."/>
            <person name="Lee S."/>
            <person name="Lewis L.R."/>
            <person name="Margolis J."/>
            <person name="Morgan M."/>
            <person name="Nazareth L.V."/>
            <person name="Nguyen N."/>
            <person name="Okwuonu G."/>
            <person name="Parker D."/>
            <person name="Richards S."/>
            <person name="Ruiz S.J."/>
            <person name="Santibanez J."/>
            <person name="Savard J."/>
            <person name="Scherer S.E."/>
            <person name="Schneider B."/>
            <person name="Sodergren E."/>
            <person name="Tautz D."/>
            <person name="Vattahil S."/>
            <person name="Villasana D."/>
            <person name="White C.S."/>
            <person name="Wright R."/>
            <person name="Park Y."/>
            <person name="Beeman R.W."/>
            <person name="Lord J."/>
            <person name="Oppert B."/>
            <person name="Lorenzen M."/>
            <person name="Brown S."/>
            <person name="Wang L."/>
            <person name="Savard J."/>
            <person name="Tautz D."/>
            <person name="Richards S."/>
            <person name="Weinstock G."/>
            <person name="Gibbs R.A."/>
            <person name="Liu Y."/>
            <person name="Worley K."/>
            <person name="Weinstock G."/>
            <person name="Elsik C.G."/>
            <person name="Reese J.T."/>
            <person name="Elhaik E."/>
            <person name="Landan G."/>
            <person name="Graur D."/>
            <person name="Arensburger P."/>
            <person name="Atkinson P."/>
            <person name="Beeman R.W."/>
            <person name="Beidler J."/>
            <person name="Brown S.J."/>
            <person name="Demuth J.P."/>
            <person name="Drury D.W."/>
            <person name="Du Y.Z."/>
            <person name="Fujiwara H."/>
            <person name="Lorenzen M."/>
            <person name="Maselli V."/>
            <person name="Osanai M."/>
            <person name="Park Y."/>
            <person name="Robertson H.M."/>
            <person name="Tu Z."/>
            <person name="Wang J.J."/>
            <person name="Wang S."/>
            <person name="Richards S."/>
            <person name="Song H."/>
            <person name="Zhang L."/>
            <person name="Sodergren E."/>
            <person name="Werner D."/>
            <person name="Stanke M."/>
            <person name="Morgenstern B."/>
            <person name="Solovyev V."/>
            <person name="Kosarev P."/>
            <person name="Brown G."/>
            <person name="Chen H.C."/>
            <person name="Ermolaeva O."/>
            <person name="Hlavina W."/>
            <person name="Kapustin Y."/>
            <person name="Kiryutin B."/>
            <person name="Kitts P."/>
            <person name="Maglott D."/>
            <person name="Pruitt K."/>
            <person name="Sapojnikov V."/>
            <person name="Souvorov A."/>
            <person name="Mackey A.J."/>
            <person name="Waterhouse R.M."/>
            <person name="Wyder S."/>
            <person name="Zdobnov E.M."/>
            <person name="Zdobnov E.M."/>
            <person name="Wyder S."/>
            <person name="Kriventseva E.V."/>
            <person name="Kadowaki T."/>
            <person name="Bork P."/>
            <person name="Aranda M."/>
            <person name="Bao R."/>
            <person name="Beermann A."/>
            <person name="Berns N."/>
            <person name="Bolognesi R."/>
            <person name="Bonneton F."/>
            <person name="Bopp D."/>
            <person name="Brown S.J."/>
            <person name="Bucher G."/>
            <person name="Butts T."/>
            <person name="Chaumot A."/>
            <person name="Denell R.E."/>
            <person name="Ferrier D.E."/>
            <person name="Friedrich M."/>
            <person name="Gordon C.M."/>
            <person name="Jindra M."/>
            <person name="Klingler M."/>
            <person name="Lan Q."/>
            <person name="Lattorff H.M."/>
            <person name="Laudet V."/>
            <person name="von Levetsow C."/>
            <person name="Liu Z."/>
            <person name="Lutz R."/>
            <person name="Lynch J.A."/>
            <person name="da Fonseca R.N."/>
            <person name="Posnien N."/>
            <person name="Reuter R."/>
            <person name="Roth S."/>
            <person name="Savard J."/>
            <person name="Schinko J.B."/>
            <person name="Schmitt C."/>
            <person name="Schoppmeier M."/>
            <person name="Schroder R."/>
            <person name="Shippy T.D."/>
            <person name="Simonnet F."/>
            <person name="Marques-Souza H."/>
            <person name="Tautz D."/>
            <person name="Tomoyasu Y."/>
            <person name="Trauner J."/>
            <person name="Van der Zee M."/>
            <person name="Vervoort M."/>
            <person name="Wittkopp N."/>
            <person name="Wimmer E.A."/>
            <person name="Yang X."/>
            <person name="Jones A.K."/>
            <person name="Sattelle D.B."/>
            <person name="Ebert P.R."/>
            <person name="Nelson D."/>
            <person name="Scott J.G."/>
            <person name="Beeman R.W."/>
            <person name="Muthukrishnan S."/>
            <person name="Kramer K.J."/>
            <person name="Arakane Y."/>
            <person name="Beeman R.W."/>
            <person name="Zhu Q."/>
            <person name="Hogenkamp D."/>
            <person name="Dixit R."/>
            <person name="Oppert B."/>
            <person name="Jiang H."/>
            <person name="Zou Z."/>
            <person name="Marshall J."/>
            <person name="Elpidina E."/>
            <person name="Vinokurov K."/>
            <person name="Oppert C."/>
            <person name="Zou Z."/>
            <person name="Evans J."/>
            <person name="Lu Z."/>
            <person name="Zhao P."/>
            <person name="Sumathipala N."/>
            <person name="Altincicek B."/>
            <person name="Vilcinskas A."/>
            <person name="Williams M."/>
            <person name="Hultmark D."/>
            <person name="Hetru C."/>
            <person name="Jiang H."/>
            <person name="Grimmelikhuijzen C.J."/>
            <person name="Hauser F."/>
            <person name="Cazzamali G."/>
            <person name="Williamson M."/>
            <person name="Park Y."/>
            <person name="Li B."/>
            <person name="Tanaka Y."/>
            <person name="Predel R."/>
            <person name="Neupert S."/>
            <person name="Schachtner J."/>
            <person name="Verleyen P."/>
            <person name="Raible F."/>
            <person name="Bork P."/>
            <person name="Friedrich M."/>
            <person name="Walden K.K."/>
            <person name="Robertson H.M."/>
            <person name="Angeli S."/>
            <person name="Foret S."/>
            <person name="Bucher G."/>
            <person name="Schuetz S."/>
            <person name="Maleszka R."/>
            <person name="Wimmer E.A."/>
            <person name="Beeman R.W."/>
            <person name="Lorenzen M."/>
            <person name="Tomoyasu Y."/>
            <person name="Miller S.C."/>
            <person name="Grossmann D."/>
            <person name="Bucher G."/>
        </authorList>
    </citation>
    <scope>NUCLEOTIDE SEQUENCE [LARGE SCALE GENOMIC DNA]</scope>
    <source>
        <strain evidence="1 2">Georgia GA2</strain>
    </source>
</reference>
<name>A0A139WLH7_TRICA</name>
<evidence type="ECO:0000313" key="2">
    <source>
        <dbReference type="Proteomes" id="UP000007266"/>
    </source>
</evidence>
<protein>
    <submittedName>
        <fullName evidence="1">Uncharacterized protein</fullName>
    </submittedName>
</protein>
<accession>A0A139WLH7</accession>
<evidence type="ECO:0000313" key="1">
    <source>
        <dbReference type="EMBL" id="KYB28681.1"/>
    </source>
</evidence>
<dbReference type="AlphaFoldDB" id="A0A139WLH7"/>
<keyword evidence="2" id="KW-1185">Reference proteome</keyword>
<reference evidence="1 2" key="2">
    <citation type="journal article" date="2010" name="Nucleic Acids Res.">
        <title>BeetleBase in 2010: revisions to provide comprehensive genomic information for Tribolium castaneum.</title>
        <authorList>
            <person name="Kim H.S."/>
            <person name="Murphy T."/>
            <person name="Xia J."/>
            <person name="Caragea D."/>
            <person name="Park Y."/>
            <person name="Beeman R.W."/>
            <person name="Lorenzen M.D."/>
            <person name="Butcher S."/>
            <person name="Manak J.R."/>
            <person name="Brown S.J."/>
        </authorList>
    </citation>
    <scope>GENOME REANNOTATION</scope>
    <source>
        <strain evidence="1 2">Georgia GA2</strain>
    </source>
</reference>
<gene>
    <name evidence="1" type="primary">AUGUSTUS-3.0.2_34588</name>
    <name evidence="1" type="ORF">TcasGA2_TC034588</name>
</gene>
<proteinExistence type="predicted"/>
<dbReference type="Proteomes" id="UP000007266">
    <property type="component" value="Linkage group 3"/>
</dbReference>